<dbReference type="KEGG" id="acek:FLP30_14030"/>
<dbReference type="NCBIfam" id="NF038220">
    <property type="entry name" value="IcmT_TraK"/>
    <property type="match status" value="1"/>
</dbReference>
<name>A0A5C1YRI7_9PROT</name>
<organism evidence="2 3">
    <name type="scientific">Acetobacter vaccinii</name>
    <dbReference type="NCBI Taxonomy" id="2592655"/>
    <lineage>
        <taxon>Bacteria</taxon>
        <taxon>Pseudomonadati</taxon>
        <taxon>Pseudomonadota</taxon>
        <taxon>Alphaproteobacteria</taxon>
        <taxon>Acetobacterales</taxon>
        <taxon>Acetobacteraceae</taxon>
        <taxon>Acetobacter</taxon>
    </lineage>
</organism>
<accession>A0A5C1YRI7</accession>
<keyword evidence="3" id="KW-1185">Reference proteome</keyword>
<dbReference type="AlphaFoldDB" id="A0A5C1YRI7"/>
<sequence>MWRFTADPVHLVILDFRALAPMLVFFCHMNEDTFIIALIGVAFFGVLAWMGLTLPVALRMARACLCGPIRPRLPRWKKRDYA</sequence>
<feature type="transmembrane region" description="Helical" evidence="1">
    <location>
        <begin position="33"/>
        <end position="52"/>
    </location>
</feature>
<geneLocation type="plasmid" evidence="2">
    <name>unnamed2</name>
</geneLocation>
<protein>
    <submittedName>
        <fullName evidence="2">Type IV secretion protein IcmT</fullName>
    </submittedName>
</protein>
<dbReference type="EMBL" id="CP043508">
    <property type="protein sequence ID" value="QEO18974.1"/>
    <property type="molecule type" value="Genomic_DNA"/>
</dbReference>
<dbReference type="InterPro" id="IPR047756">
    <property type="entry name" value="IcmT-like"/>
</dbReference>
<dbReference type="OrthoDB" id="8448559at2"/>
<reference evidence="2 3" key="1">
    <citation type="submission" date="2019-09" db="EMBL/GenBank/DDBJ databases">
        <title>Genome sequencing of strain KACC 21233.</title>
        <authorList>
            <person name="Heo J."/>
            <person name="Kim S.-J."/>
            <person name="Kim J.-S."/>
            <person name="Hong S.-B."/>
            <person name="Kwon S.-W."/>
        </authorList>
    </citation>
    <scope>NUCLEOTIDE SEQUENCE [LARGE SCALE GENOMIC DNA]</scope>
    <source>
        <strain evidence="2 3">KACC 21233</strain>
        <plasmid evidence="2 3">unnamed2</plasmid>
    </source>
</reference>
<keyword evidence="1" id="KW-0812">Transmembrane</keyword>
<proteinExistence type="predicted"/>
<evidence type="ECO:0000256" key="1">
    <source>
        <dbReference type="SAM" id="Phobius"/>
    </source>
</evidence>
<evidence type="ECO:0000313" key="3">
    <source>
        <dbReference type="Proteomes" id="UP000324536"/>
    </source>
</evidence>
<dbReference type="RefSeq" id="WP_149280614.1">
    <property type="nucleotide sequence ID" value="NZ_CP043508.1"/>
</dbReference>
<keyword evidence="1" id="KW-1133">Transmembrane helix</keyword>
<evidence type="ECO:0000313" key="2">
    <source>
        <dbReference type="EMBL" id="QEO18974.1"/>
    </source>
</evidence>
<dbReference type="Proteomes" id="UP000324536">
    <property type="component" value="Plasmid unnamed2"/>
</dbReference>
<keyword evidence="1" id="KW-0472">Membrane</keyword>
<gene>
    <name evidence="2" type="ORF">FLP30_14030</name>
</gene>
<keyword evidence="2" id="KW-0614">Plasmid</keyword>